<dbReference type="GO" id="GO:0016132">
    <property type="term" value="P:brassinosteroid biosynthetic process"/>
    <property type="evidence" value="ECO:0007669"/>
    <property type="project" value="TreeGrafter"/>
</dbReference>
<comment type="subcellular location">
    <subcellularLocation>
        <location evidence="1">Endoplasmic reticulum membrane</location>
        <topology evidence="1">Multi-pass membrane protein</topology>
    </subcellularLocation>
</comment>
<evidence type="ECO:0000256" key="11">
    <source>
        <dbReference type="ARBA" id="ARBA00023002"/>
    </source>
</evidence>
<dbReference type="GO" id="GO:0016020">
    <property type="term" value="C:membrane"/>
    <property type="evidence" value="ECO:0007669"/>
    <property type="project" value="InterPro"/>
</dbReference>
<keyword evidence="6" id="KW-0152">Cholesterol biosynthesis</keyword>
<dbReference type="EC" id="1.3.1.21" evidence="17"/>
<evidence type="ECO:0000256" key="20">
    <source>
        <dbReference type="SAM" id="Phobius"/>
    </source>
</evidence>
<dbReference type="OrthoDB" id="19656at2"/>
<evidence type="ECO:0000256" key="6">
    <source>
        <dbReference type="ARBA" id="ARBA00022778"/>
    </source>
</evidence>
<dbReference type="InterPro" id="IPR018083">
    <property type="entry name" value="Sterol_reductase_CS"/>
</dbReference>
<accession>A0A378I2T9</accession>
<evidence type="ECO:0000256" key="18">
    <source>
        <dbReference type="ARBA" id="ARBA00039984"/>
    </source>
</evidence>
<evidence type="ECO:0000313" key="21">
    <source>
        <dbReference type="EMBL" id="STX29478.1"/>
    </source>
</evidence>
<proteinExistence type="inferred from homology"/>
<keyword evidence="16" id="KW-0753">Steroid metabolism</keyword>
<keyword evidence="10 20" id="KW-1133">Transmembrane helix</keyword>
<keyword evidence="13" id="KW-0443">Lipid metabolism</keyword>
<evidence type="ECO:0000256" key="19">
    <source>
        <dbReference type="ARBA" id="ARBA00042688"/>
    </source>
</evidence>
<comment type="similarity">
    <text evidence="2">Belongs to the ERG4/ERG24 family.</text>
</comment>
<evidence type="ECO:0000256" key="5">
    <source>
        <dbReference type="ARBA" id="ARBA00022692"/>
    </source>
</evidence>
<evidence type="ECO:0000256" key="7">
    <source>
        <dbReference type="ARBA" id="ARBA00022824"/>
    </source>
</evidence>
<evidence type="ECO:0000256" key="10">
    <source>
        <dbReference type="ARBA" id="ARBA00022989"/>
    </source>
</evidence>
<evidence type="ECO:0000256" key="4">
    <source>
        <dbReference type="ARBA" id="ARBA00022548"/>
    </source>
</evidence>
<feature type="transmembrane region" description="Helical" evidence="20">
    <location>
        <begin position="194"/>
        <end position="213"/>
    </location>
</feature>
<evidence type="ECO:0000256" key="13">
    <source>
        <dbReference type="ARBA" id="ARBA00023098"/>
    </source>
</evidence>
<dbReference type="PANTHER" id="PTHR21257:SF38">
    <property type="entry name" value="7-DEHYDROCHOLESTEROL REDUCTASE"/>
    <property type="match status" value="1"/>
</dbReference>
<keyword evidence="12" id="KW-0756">Sterol biosynthesis</keyword>
<keyword evidence="5 20" id="KW-0812">Transmembrane</keyword>
<dbReference type="Gene3D" id="1.20.120.1630">
    <property type="match status" value="1"/>
</dbReference>
<gene>
    <name evidence="21" type="primary">DWF</name>
    <name evidence="21" type="ORF">NCTC13315_02021</name>
</gene>
<evidence type="ECO:0000256" key="1">
    <source>
        <dbReference type="ARBA" id="ARBA00004477"/>
    </source>
</evidence>
<evidence type="ECO:0000256" key="8">
    <source>
        <dbReference type="ARBA" id="ARBA00022857"/>
    </source>
</evidence>
<evidence type="ECO:0000313" key="22">
    <source>
        <dbReference type="Proteomes" id="UP000254968"/>
    </source>
</evidence>
<keyword evidence="15" id="KW-1207">Sterol metabolism</keyword>
<keyword evidence="9" id="KW-0752">Steroid biosynthesis</keyword>
<feature type="transmembrane region" description="Helical" evidence="20">
    <location>
        <begin position="66"/>
        <end position="85"/>
    </location>
</feature>
<feature type="transmembrane region" description="Helical" evidence="20">
    <location>
        <begin position="288"/>
        <end position="310"/>
    </location>
</feature>
<keyword evidence="14 20" id="KW-0472">Membrane</keyword>
<dbReference type="PROSITE" id="PS01018">
    <property type="entry name" value="STEROL_REDUCT_2"/>
    <property type="match status" value="1"/>
</dbReference>
<sequence length="431" mass="49720">MLKILRNTIGPLFLIMCCTPFVMMMWYTNTALNGSLSKLWQLIGQQGFFKTIYQIWQPVFWGSSTAWLIIVTFITFEVLLIKILPGKQFRGPVTPKGNVPIYKANGILAFLTTIAVFCLCSYYWQLFPATIIFDNLGAILGALNILSLIACLFLYLKGRYKPSSSDSGTTGNLVFDYYWGSELYPMLWGINLKMFINCRFGMMSWGLILLSYAAKQQQLYGLSNSMLIAVALQLIYITKFFIWETGYLASLDIMHDRAGYYICWGCMVWVPGIYTSPTMYLVYHPNQLNAWLAATIFILGALSILINYLADRQRQLVRATSGDCKIWGRKPDITIASYYTDTGERKESILLHSGWWGITRHFHYLPEIAGAFFWSVPALFNHFSPYFYVTFLTVLLIDRAFRDDERCLNKYGQYWQVYCNHVPYKIIPYVI</sequence>
<keyword evidence="22" id="KW-1185">Reference proteome</keyword>
<dbReference type="InterPro" id="IPR001171">
    <property type="entry name" value="ERG24_DHCR-like"/>
</dbReference>
<dbReference type="GO" id="GO:0006695">
    <property type="term" value="P:cholesterol biosynthetic process"/>
    <property type="evidence" value="ECO:0007669"/>
    <property type="project" value="UniProtKB-KW"/>
</dbReference>
<evidence type="ECO:0000256" key="16">
    <source>
        <dbReference type="ARBA" id="ARBA00023221"/>
    </source>
</evidence>
<keyword evidence="8" id="KW-0521">NADP</keyword>
<evidence type="ECO:0000256" key="15">
    <source>
        <dbReference type="ARBA" id="ARBA00023166"/>
    </source>
</evidence>
<dbReference type="RefSeq" id="WP_115303146.1">
    <property type="nucleotide sequence ID" value="NZ_CAAAHO010000002.1"/>
</dbReference>
<reference evidence="21 22" key="1">
    <citation type="submission" date="2018-06" db="EMBL/GenBank/DDBJ databases">
        <authorList>
            <consortium name="Pathogen Informatics"/>
            <person name="Doyle S."/>
        </authorList>
    </citation>
    <scope>NUCLEOTIDE SEQUENCE [LARGE SCALE GENOMIC DNA]</scope>
    <source>
        <strain evidence="21 22">NCTC13315</strain>
    </source>
</reference>
<feature type="transmembrane region" description="Helical" evidence="20">
    <location>
        <begin position="258"/>
        <end position="276"/>
    </location>
</feature>
<feature type="transmembrane region" description="Helical" evidence="20">
    <location>
        <begin position="136"/>
        <end position="156"/>
    </location>
</feature>
<dbReference type="PANTHER" id="PTHR21257">
    <property type="entry name" value="DELTA(14)-STEROL REDUCTASE"/>
    <property type="match status" value="1"/>
</dbReference>
<evidence type="ECO:0000256" key="9">
    <source>
        <dbReference type="ARBA" id="ARBA00022955"/>
    </source>
</evidence>
<keyword evidence="4" id="KW-0153">Cholesterol metabolism</keyword>
<feature type="transmembrane region" description="Helical" evidence="20">
    <location>
        <begin position="12"/>
        <end position="29"/>
    </location>
</feature>
<dbReference type="FunFam" id="1.20.120.1630:FF:000006">
    <property type="entry name" value="Putative 7-dehydrocholesterol reductase"/>
    <property type="match status" value="1"/>
</dbReference>
<keyword evidence="7" id="KW-0256">Endoplasmic reticulum</keyword>
<evidence type="ECO:0000256" key="17">
    <source>
        <dbReference type="ARBA" id="ARBA00038851"/>
    </source>
</evidence>
<keyword evidence="3" id="KW-0444">Lipid biosynthesis</keyword>
<protein>
    <recommendedName>
        <fullName evidence="18">7-dehydrocholesterol reductase</fullName>
        <ecNumber evidence="17">1.3.1.21</ecNumber>
    </recommendedName>
    <alternativeName>
        <fullName evidence="19">Sterol Delta(7)-reductase</fullName>
    </alternativeName>
</protein>
<dbReference type="Proteomes" id="UP000254968">
    <property type="component" value="Unassembled WGS sequence"/>
</dbReference>
<evidence type="ECO:0000256" key="14">
    <source>
        <dbReference type="ARBA" id="ARBA00023136"/>
    </source>
</evidence>
<evidence type="ECO:0000256" key="2">
    <source>
        <dbReference type="ARBA" id="ARBA00005402"/>
    </source>
</evidence>
<feature type="transmembrane region" description="Helical" evidence="20">
    <location>
        <begin position="106"/>
        <end position="124"/>
    </location>
</feature>
<name>A0A378I2T9_9GAMM</name>
<dbReference type="EMBL" id="UGNV01000001">
    <property type="protein sequence ID" value="STX29478.1"/>
    <property type="molecule type" value="Genomic_DNA"/>
</dbReference>
<dbReference type="AlphaFoldDB" id="A0A378I2T9"/>
<keyword evidence="11 21" id="KW-0560">Oxidoreductase</keyword>
<dbReference type="Pfam" id="PF01222">
    <property type="entry name" value="ERG4_ERG24"/>
    <property type="match status" value="1"/>
</dbReference>
<evidence type="ECO:0000256" key="3">
    <source>
        <dbReference type="ARBA" id="ARBA00022516"/>
    </source>
</evidence>
<organism evidence="21 22">
    <name type="scientific">Legionella beliardensis</name>
    <dbReference type="NCBI Taxonomy" id="91822"/>
    <lineage>
        <taxon>Bacteria</taxon>
        <taxon>Pseudomonadati</taxon>
        <taxon>Pseudomonadota</taxon>
        <taxon>Gammaproteobacteria</taxon>
        <taxon>Legionellales</taxon>
        <taxon>Legionellaceae</taxon>
        <taxon>Legionella</taxon>
    </lineage>
</organism>
<evidence type="ECO:0000256" key="12">
    <source>
        <dbReference type="ARBA" id="ARBA00023011"/>
    </source>
</evidence>
<dbReference type="GO" id="GO:0047598">
    <property type="term" value="F:7-dehydrocholesterol reductase activity"/>
    <property type="evidence" value="ECO:0007669"/>
    <property type="project" value="UniProtKB-EC"/>
</dbReference>